<keyword evidence="1" id="KW-1133">Transmembrane helix</keyword>
<dbReference type="KEGG" id="vg:918463"/>
<evidence type="ECO:0000256" key="1">
    <source>
        <dbReference type="SAM" id="Phobius"/>
    </source>
</evidence>
<gene>
    <name evidence="2" type="primary">a560R</name>
</gene>
<dbReference type="EMBL" id="JF411744">
    <property type="protein sequence ID" value="AAC97000.1"/>
    <property type="molecule type" value="Genomic_DNA"/>
</dbReference>
<keyword evidence="1" id="KW-0812">Transmembrane</keyword>
<reference evidence="2 3" key="6">
    <citation type="journal article" date="1999" name="Virology">
        <title>Chlorella virus PBCV-1 encodes a functional homospermidine synthase.</title>
        <authorList>
            <person name="Kaiser A."/>
            <person name="Vollmert M."/>
            <person name="Tholl D."/>
            <person name="Graves M.V."/>
            <person name="Gurnon J.R."/>
            <person name="Xing W."/>
            <person name="Lisec A.D."/>
            <person name="Nickerson K.W."/>
            <person name="Van Etten J.L."/>
        </authorList>
    </citation>
    <scope>NUCLEOTIDE SEQUENCE [LARGE SCALE GENOMIC DNA]</scope>
</reference>
<proteinExistence type="predicted"/>
<reference evidence="2 3" key="5">
    <citation type="journal article" date="1997" name="Virology">
        <title>Analysis of 74 kb of DNA located at the right end of the 330-kb chlorella virus PBCV-1 genome.</title>
        <authorList>
            <person name="Li Y."/>
            <person name="Lu Z."/>
            <person name="Sun L."/>
            <person name="Ropp S."/>
            <person name="Kutish G.F."/>
            <person name="Rock D.L."/>
            <person name="Van Etten J.L."/>
        </authorList>
    </citation>
    <scope>NUCLEOTIDE SEQUENCE [LARGE SCALE GENOMIC DNA]</scope>
</reference>
<dbReference type="Proteomes" id="UP000000862">
    <property type="component" value="Segment"/>
</dbReference>
<keyword evidence="1" id="KW-0472">Membrane</keyword>
<dbReference type="GeneID" id="918463"/>
<reference evidence="2 3" key="2">
    <citation type="journal article" date="1995" name="Virology">
        <title>Analysis of 43 kb of the Chlorella virus PBCV-1 330-kb genome: map positions 45 to 88.</title>
        <authorList>
            <person name="Li Y."/>
            <person name="Lu Z."/>
            <person name="Burbank D.E."/>
            <person name="Kutish G.F."/>
            <person name="Rock D.L."/>
            <person name="Van Etten J.L."/>
        </authorList>
    </citation>
    <scope>NUCLEOTIDE SEQUENCE [LARGE SCALE GENOMIC DNA]</scope>
</reference>
<reference evidence="2 3" key="8">
    <citation type="journal article" date="2010" name="J. Virol.">
        <title>Microarray analysis of Paramecium bursaria chlorella virus 1 transcription.</title>
        <authorList>
            <person name="Yanai-Balser G.M."/>
            <person name="Duncan G.A."/>
            <person name="Eudy J.D."/>
            <person name="Wang D."/>
            <person name="Li X."/>
            <person name="Agarkova I.V."/>
            <person name="Dunigan D.D."/>
            <person name="Van Etten J.L."/>
        </authorList>
    </citation>
    <scope>NUCLEOTIDE SEQUENCE [LARGE SCALE GENOMIC DNA]</scope>
</reference>
<evidence type="ECO:0000313" key="3">
    <source>
        <dbReference type="Proteomes" id="UP000000862"/>
    </source>
</evidence>
<reference evidence="2 3" key="4">
    <citation type="journal article" date="1996" name="Virology">
        <title>Analysis of 76 kb of the chlorella virus PBCV-1 330-kb genome: map positions 182 to 258.</title>
        <authorList>
            <person name="Kutish G.F."/>
            <person name="Li Y."/>
            <person name="Lu Z."/>
            <person name="Furuta M."/>
            <person name="Rock D.L."/>
            <person name="Van Etten J.L."/>
        </authorList>
    </citation>
    <scope>NUCLEOTIDE SEQUENCE [LARGE SCALE GENOMIC DNA]</scope>
</reference>
<accession>O41042</accession>
<name>O41042_PBCV1</name>
<organism evidence="2 3">
    <name type="scientific">Paramecium bursaria Chlorella virus 1</name>
    <name type="common">PBCV-1</name>
    <dbReference type="NCBI Taxonomy" id="10506"/>
    <lineage>
        <taxon>Viruses</taxon>
        <taxon>Varidnaviria</taxon>
        <taxon>Bamfordvirae</taxon>
        <taxon>Nucleocytoviricota</taxon>
        <taxon>Megaviricetes</taxon>
        <taxon>Algavirales</taxon>
        <taxon>Phycodnaviridae</taxon>
        <taxon>Chlorovirus</taxon>
        <taxon>Chlorovirus vanettense</taxon>
    </lineage>
</organism>
<dbReference type="RefSeq" id="NP_048916.1">
    <property type="nucleotide sequence ID" value="NC_000852.5"/>
</dbReference>
<reference evidence="2 3" key="7">
    <citation type="journal article" date="2000" name="Virology">
        <title>Characterization of a beta-1,3-glucanase encoded by chlorella virus PBCV-1.</title>
        <authorList>
            <person name="Sun L."/>
            <person name="Gurnon J.R."/>
            <person name="Adams B.J."/>
            <person name="Graves M.V."/>
            <person name="Van Etten J.L."/>
        </authorList>
    </citation>
    <scope>NUCLEOTIDE SEQUENCE [LARGE SCALE GENOMIC DNA]</scope>
</reference>
<reference evidence="2 3" key="3">
    <citation type="journal article" date="1996" name="Virology">
        <title>Analysis of 94 kb of the chlorella virus PBCV-1 330-kb genome: map positions 88 to 182.</title>
        <authorList>
            <person name="Lu Z."/>
            <person name="Li Y."/>
            <person name="Que Q."/>
            <person name="Kutish G.F."/>
            <person name="Rock D.L."/>
            <person name="Van Etten J.L."/>
        </authorList>
    </citation>
    <scope>NUCLEOTIDE SEQUENCE [LARGE SCALE GENOMIC DNA]</scope>
</reference>
<feature type="transmembrane region" description="Helical" evidence="1">
    <location>
        <begin position="55"/>
        <end position="88"/>
    </location>
</feature>
<keyword evidence="3" id="KW-1185">Reference proteome</keyword>
<sequence length="104" mass="11524">MLPVKKTDAFIFSCSICFIKSTYFEDALFCALSSFFFTLSTTIAASFGALSFTTLLSFLIVSTAVFVRVFIFASVEVFVFCISLRSFFSFGSSSGMSRISFMSF</sequence>
<organismHost>
    <name type="scientific">Chlorella</name>
    <dbReference type="NCBI Taxonomy" id="3071"/>
</organismHost>
<evidence type="ECO:0000313" key="2">
    <source>
        <dbReference type="EMBL" id="AAC97000.1"/>
    </source>
</evidence>
<feature type="transmembrane region" description="Helical" evidence="1">
    <location>
        <begin position="28"/>
        <end position="49"/>
    </location>
</feature>
<dbReference type="PIR" id="T18062">
    <property type="entry name" value="T18062"/>
</dbReference>
<protein>
    <submittedName>
        <fullName evidence="2">Uncharacterized protein</fullName>
    </submittedName>
</protein>
<reference evidence="2 3" key="1">
    <citation type="journal article" date="1995" name="Virology">
        <title>Analysis of 45 kb of DNA located at the left end of the chlorella virus PBCV-1 genome.</title>
        <authorList>
            <person name="Lu Z."/>
            <person name="Li Y."/>
            <person name="Zhang Y."/>
            <person name="Kutish G.F."/>
            <person name="Rock D.L."/>
            <person name="Van Etten J.L."/>
        </authorList>
    </citation>
    <scope>NUCLEOTIDE SEQUENCE [LARGE SCALE GENOMIC DNA]</scope>
</reference>